<dbReference type="AlphaFoldDB" id="A0A3P3DEQ4"/>
<name>A0A3P3DEQ4_9RHOB</name>
<dbReference type="Proteomes" id="UP000282125">
    <property type="component" value="Unassembled WGS sequence"/>
</dbReference>
<sequence length="391" mass="43605">MIHQRFPSQDEGLSVVRSATPDPVNMAELLPVLRLCAADLGLSPQVLRTLEVLLSFLPPQRNHHIVFASNETLITRAGGLSERSLRRHIEALRDAGLLTRSDSANRKRFTRFDPVEDRVLRFGLDLSPIFAGYGELKARATEAEARLRQLRYLKARLRAAAARLLVVDPDHEAACDALKAARRNITADELKARLETLPAVNDHPALPTANPATHDLSGSDGQIDRHHHSLNKEHLDKDAAETLNLLIELCPEALAFAESPIRTEREALAHARMLAPMMGISVQHFDQAVVRHSAMTITALVWHLLQRGSAVRHPSAYFYAAALGRSIEQLDPIRWFRTGVRKFVRGQMNVDRCPRTIMEAPVAHECVNRTDRLLKKSGAQDGYSSPRPVLL</sequence>
<comment type="caution">
    <text evidence="4">The sequence shown here is derived from an EMBL/GenBank/DDBJ whole genome shotgun (WGS) entry which is preliminary data.</text>
</comment>
<organism evidence="4 5">
    <name type="scientific">Falsigemmobacter faecalis</name>
    <dbReference type="NCBI Taxonomy" id="2488730"/>
    <lineage>
        <taxon>Bacteria</taxon>
        <taxon>Pseudomonadati</taxon>
        <taxon>Pseudomonadota</taxon>
        <taxon>Alphaproteobacteria</taxon>
        <taxon>Rhodobacterales</taxon>
        <taxon>Paracoccaceae</taxon>
        <taxon>Falsigemmobacter</taxon>
    </lineage>
</organism>
<keyword evidence="5" id="KW-1185">Reference proteome</keyword>
<accession>A0A3P3DEQ4</accession>
<dbReference type="RefSeq" id="WP_124965590.1">
    <property type="nucleotide sequence ID" value="NZ_RRAZ01000021.1"/>
</dbReference>
<evidence type="ECO:0000313" key="5">
    <source>
        <dbReference type="Proteomes" id="UP000282125"/>
    </source>
</evidence>
<feature type="region of interest" description="Disordered" evidence="2">
    <location>
        <begin position="201"/>
        <end position="222"/>
    </location>
</feature>
<dbReference type="InterPro" id="IPR005090">
    <property type="entry name" value="RepC_N"/>
</dbReference>
<gene>
    <name evidence="4" type="ORF">EG244_13880</name>
</gene>
<dbReference type="Pfam" id="PF03428">
    <property type="entry name" value="RP-C"/>
    <property type="match status" value="1"/>
</dbReference>
<keyword evidence="1" id="KW-0175">Coiled coil</keyword>
<evidence type="ECO:0000256" key="1">
    <source>
        <dbReference type="SAM" id="Coils"/>
    </source>
</evidence>
<feature type="coiled-coil region" evidence="1">
    <location>
        <begin position="133"/>
        <end position="160"/>
    </location>
</feature>
<evidence type="ECO:0000259" key="3">
    <source>
        <dbReference type="Pfam" id="PF03428"/>
    </source>
</evidence>
<protein>
    <submittedName>
        <fullName evidence="4">Replication protein C</fullName>
    </submittedName>
</protein>
<evidence type="ECO:0000256" key="2">
    <source>
        <dbReference type="SAM" id="MobiDB-lite"/>
    </source>
</evidence>
<reference evidence="4 5" key="1">
    <citation type="submission" date="2018-11" db="EMBL/GenBank/DDBJ databases">
        <title>Gemmobacter sp. nov., YIM 102744-1 draft genome.</title>
        <authorList>
            <person name="Li G."/>
            <person name="Jiang Y."/>
        </authorList>
    </citation>
    <scope>NUCLEOTIDE SEQUENCE [LARGE SCALE GENOMIC DNA]</scope>
    <source>
        <strain evidence="4 5">YIM 102744-1</strain>
    </source>
</reference>
<dbReference type="EMBL" id="RRAZ01000021">
    <property type="protein sequence ID" value="RRH72760.1"/>
    <property type="molecule type" value="Genomic_DNA"/>
</dbReference>
<proteinExistence type="predicted"/>
<feature type="domain" description="Plasmid replication protein C N-terminal" evidence="3">
    <location>
        <begin position="20"/>
        <end position="160"/>
    </location>
</feature>
<evidence type="ECO:0000313" key="4">
    <source>
        <dbReference type="EMBL" id="RRH72760.1"/>
    </source>
</evidence>